<evidence type="ECO:0000256" key="1">
    <source>
        <dbReference type="ARBA" id="ARBA00001957"/>
    </source>
</evidence>
<dbReference type="Pfam" id="PF07690">
    <property type="entry name" value="MFS_1"/>
    <property type="match status" value="1"/>
</dbReference>
<dbReference type="SUPFAM" id="SSF52777">
    <property type="entry name" value="CoA-dependent acyltransferases"/>
    <property type="match status" value="2"/>
</dbReference>
<dbReference type="Gene3D" id="3.30.559.30">
    <property type="entry name" value="Nonribosomal peptide synthetase, condensation domain"/>
    <property type="match status" value="1"/>
</dbReference>
<dbReference type="PROSITE" id="PS00455">
    <property type="entry name" value="AMP_BINDING"/>
    <property type="match status" value="1"/>
</dbReference>
<evidence type="ECO:0000313" key="8">
    <source>
        <dbReference type="Proteomes" id="UP001296706"/>
    </source>
</evidence>
<dbReference type="SUPFAM" id="SSF53474">
    <property type="entry name" value="alpha/beta-Hydrolases"/>
    <property type="match status" value="1"/>
</dbReference>
<dbReference type="CDD" id="cd06173">
    <property type="entry name" value="MFS_MefA_like"/>
    <property type="match status" value="1"/>
</dbReference>
<dbReference type="InterPro" id="IPR000873">
    <property type="entry name" value="AMP-dep_synth/lig_dom"/>
</dbReference>
<dbReference type="Pfam" id="PF13193">
    <property type="entry name" value="AMP-binding_C"/>
    <property type="match status" value="1"/>
</dbReference>
<dbReference type="PROSITE" id="PS50075">
    <property type="entry name" value="CARRIER"/>
    <property type="match status" value="1"/>
</dbReference>
<accession>A0ABX1R623</accession>
<feature type="transmembrane region" description="Helical" evidence="5">
    <location>
        <begin position="1340"/>
        <end position="1366"/>
    </location>
</feature>
<keyword evidence="5" id="KW-0812">Transmembrane</keyword>
<dbReference type="InterPro" id="IPR029058">
    <property type="entry name" value="AB_hydrolase_fold"/>
</dbReference>
<dbReference type="SMART" id="SM00823">
    <property type="entry name" value="PKS_PP"/>
    <property type="match status" value="1"/>
</dbReference>
<organism evidence="7 8">
    <name type="scientific">Pseudonocardia xinjiangensis</name>
    <dbReference type="NCBI Taxonomy" id="75289"/>
    <lineage>
        <taxon>Bacteria</taxon>
        <taxon>Bacillati</taxon>
        <taxon>Actinomycetota</taxon>
        <taxon>Actinomycetes</taxon>
        <taxon>Pseudonocardiales</taxon>
        <taxon>Pseudonocardiaceae</taxon>
        <taxon>Pseudonocardia</taxon>
    </lineage>
</organism>
<dbReference type="InterPro" id="IPR009081">
    <property type="entry name" value="PP-bd_ACP"/>
</dbReference>
<dbReference type="InterPro" id="IPR020845">
    <property type="entry name" value="AMP-binding_CS"/>
</dbReference>
<dbReference type="InterPro" id="IPR001242">
    <property type="entry name" value="Condensation_dom"/>
</dbReference>
<dbReference type="InterPro" id="IPR001031">
    <property type="entry name" value="Thioesterase"/>
</dbReference>
<keyword evidence="5" id="KW-0472">Membrane</keyword>
<dbReference type="Pfam" id="PF00975">
    <property type="entry name" value="Thioesterase"/>
    <property type="match status" value="1"/>
</dbReference>
<feature type="transmembrane region" description="Helical" evidence="5">
    <location>
        <begin position="1670"/>
        <end position="1693"/>
    </location>
</feature>
<evidence type="ECO:0000256" key="3">
    <source>
        <dbReference type="ARBA" id="ARBA00022553"/>
    </source>
</evidence>
<feature type="transmembrane region" description="Helical" evidence="5">
    <location>
        <begin position="1372"/>
        <end position="1394"/>
    </location>
</feature>
<keyword evidence="8" id="KW-1185">Reference proteome</keyword>
<dbReference type="InterPro" id="IPR006162">
    <property type="entry name" value="Ppantetheine_attach_site"/>
</dbReference>
<dbReference type="Gene3D" id="1.20.1250.20">
    <property type="entry name" value="MFS general substrate transporter like domains"/>
    <property type="match status" value="1"/>
</dbReference>
<dbReference type="Gene3D" id="3.40.50.1820">
    <property type="entry name" value="alpha/beta hydrolase"/>
    <property type="match status" value="1"/>
</dbReference>
<dbReference type="InterPro" id="IPR020806">
    <property type="entry name" value="PKS_PP-bd"/>
</dbReference>
<dbReference type="Gene3D" id="3.40.50.12780">
    <property type="entry name" value="N-terminal domain of ligase-like"/>
    <property type="match status" value="1"/>
</dbReference>
<dbReference type="InterPro" id="IPR011701">
    <property type="entry name" value="MFS"/>
</dbReference>
<dbReference type="Proteomes" id="UP001296706">
    <property type="component" value="Unassembled WGS sequence"/>
</dbReference>
<dbReference type="Pfam" id="PF00501">
    <property type="entry name" value="AMP-binding"/>
    <property type="match status" value="1"/>
</dbReference>
<comment type="caution">
    <text evidence="7">The sequence shown here is derived from an EMBL/GenBank/DDBJ whole genome shotgun (WGS) entry which is preliminary data.</text>
</comment>
<dbReference type="CDD" id="cd12114">
    <property type="entry name" value="A_NRPS_TlmIV_like"/>
    <property type="match status" value="1"/>
</dbReference>
<dbReference type="InterPro" id="IPR036259">
    <property type="entry name" value="MFS_trans_sf"/>
</dbReference>
<feature type="transmembrane region" description="Helical" evidence="5">
    <location>
        <begin position="1406"/>
        <end position="1426"/>
    </location>
</feature>
<feature type="domain" description="Carrier" evidence="6">
    <location>
        <begin position="967"/>
        <end position="1044"/>
    </location>
</feature>
<dbReference type="InterPro" id="IPR023213">
    <property type="entry name" value="CAT-like_dom_sf"/>
</dbReference>
<feature type="transmembrane region" description="Helical" evidence="5">
    <location>
        <begin position="1636"/>
        <end position="1658"/>
    </location>
</feature>
<dbReference type="Gene3D" id="3.30.559.10">
    <property type="entry name" value="Chloramphenicol acetyltransferase-like domain"/>
    <property type="match status" value="1"/>
</dbReference>
<dbReference type="PANTHER" id="PTHR45527:SF1">
    <property type="entry name" value="FATTY ACID SYNTHASE"/>
    <property type="match status" value="1"/>
</dbReference>
<dbReference type="InterPro" id="IPR045851">
    <property type="entry name" value="AMP-bd_C_sf"/>
</dbReference>
<dbReference type="PANTHER" id="PTHR45527">
    <property type="entry name" value="NONRIBOSOMAL PEPTIDE SYNTHETASE"/>
    <property type="match status" value="1"/>
</dbReference>
<dbReference type="EMBL" id="JAAXKY010000002">
    <property type="protein sequence ID" value="NMH75841.1"/>
    <property type="molecule type" value="Genomic_DNA"/>
</dbReference>
<feature type="transmembrane region" description="Helical" evidence="5">
    <location>
        <begin position="1581"/>
        <end position="1601"/>
    </location>
</feature>
<evidence type="ECO:0000256" key="2">
    <source>
        <dbReference type="ARBA" id="ARBA00022450"/>
    </source>
</evidence>
<feature type="transmembrane region" description="Helical" evidence="5">
    <location>
        <begin position="1613"/>
        <end position="1630"/>
    </location>
</feature>
<keyword evidence="3" id="KW-0597">Phosphoprotein</keyword>
<protein>
    <submittedName>
        <fullName evidence="7">Amino acid adenylation domain-containing protein</fullName>
    </submittedName>
</protein>
<keyword evidence="2" id="KW-0596">Phosphopantetheine</keyword>
<feature type="region of interest" description="Disordered" evidence="4">
    <location>
        <begin position="947"/>
        <end position="972"/>
    </location>
</feature>
<dbReference type="RefSeq" id="WP_169393905.1">
    <property type="nucleotide sequence ID" value="NZ_BAAAJH010000023.1"/>
</dbReference>
<dbReference type="PROSITE" id="PS00012">
    <property type="entry name" value="PHOSPHOPANTETHEINE"/>
    <property type="match status" value="1"/>
</dbReference>
<comment type="cofactor">
    <cofactor evidence="1">
        <name>pantetheine 4'-phosphate</name>
        <dbReference type="ChEBI" id="CHEBI:47942"/>
    </cofactor>
</comment>
<feature type="transmembrane region" description="Helical" evidence="5">
    <location>
        <begin position="1551"/>
        <end position="1575"/>
    </location>
</feature>
<evidence type="ECO:0000259" key="6">
    <source>
        <dbReference type="PROSITE" id="PS50075"/>
    </source>
</evidence>
<keyword evidence="5" id="KW-1133">Transmembrane helix</keyword>
<evidence type="ECO:0000256" key="5">
    <source>
        <dbReference type="SAM" id="Phobius"/>
    </source>
</evidence>
<feature type="transmembrane region" description="Helical" evidence="5">
    <location>
        <begin position="1432"/>
        <end position="1452"/>
    </location>
</feature>
<dbReference type="NCBIfam" id="TIGR01733">
    <property type="entry name" value="AA-adenyl-dom"/>
    <property type="match status" value="1"/>
</dbReference>
<proteinExistence type="predicted"/>
<dbReference type="Gene3D" id="3.30.300.30">
    <property type="match status" value="1"/>
</dbReference>
<gene>
    <name evidence="7" type="ORF">HF577_01785</name>
</gene>
<dbReference type="Pfam" id="PF00550">
    <property type="entry name" value="PP-binding"/>
    <property type="match status" value="1"/>
</dbReference>
<dbReference type="InterPro" id="IPR042099">
    <property type="entry name" value="ANL_N_sf"/>
</dbReference>
<sequence length="1790" mass="190471">MSDLTELPPTPTTIPVVPDGEPVMSFAQERLWFMDAYAPGTTAYTIPEAWRLHGAVDPTALSVALNRVAARHEPLRTRFPATVDGRPVVLVDPVGAIPLTTAAAGSDDAVDALVDAFMAEPFDLATGPVARGMLITIAPDEHVFALAVHHIAADGWSTELLLGEVLACLAGDPLPDLPVRYRDFAAWQRAQPDTEHDVAYWREQLAGVAPLELPTDRQRPPVPTYTGAAHEFSVAPSVLDEVFRLGRGHRATPYMVLLAAFAILLGRRAQQDDVTIGSPTAGRSLPELDDLVGCFINMVTMRVDASGDPTFVELLARVRATSGHAFAHQELPFERLVTKLNVPREVSRSPLFQVVFSMQSYEADRPSTPALTVTDDVALSYRVTRFDLELHTAGDDGGFLMVYNTALFAADSIARMGAHFRVLLEGIAADPHAPISSYELLTADERAQRARWNDTGTDLGADQCLHVPVEAQARRTPDHPAVIHPAGQLSHAEVDRRAEHLAAQLTASGVTRGDLVAVVMERGWEQVVAVLAINKAGAAYLPVDADLPERRRDELIARGGCTVALSQAALGPRLTWPDGLAALPVTEASGGAAPACPAEPHDLAYVIFTSGSTGTPKGVMIEHRAALNTVRDITARFRVGPDDRVFALSALSFDLSVYDVYGTLAAGATLVMGRPEEDKDPAAWARIVTEQRITVWNSVPALMELLVEHAEQDGTDISSLRLVMMSGDWIPPTLPDRIRALAPSAEVVSLGGATEGSIWSIFHPIDVVDPSWTSIPYGRPLANQQFHILDRGMCDVPVGVPGDLYIGGAGVASGYWKDPERTAAAFVTHPRTGARLYRTGDLGRYQPDGVIEFLGRADAQVKIRGYRIELGEIEAHLTRHPEIAECVVTTHGTGNAAQLVAYAVAEPGHEPDPAGLRSHLAAALPAYMVPNSFVMLPRLPLTANGKVDRGRLPAPETPVDEGAGRTPPRTDPERAVHAVWADVLDRADVGIDDNFFDLGGHSLLAIKAVERLRRAAPGGTEIAVMDLFTHPTIRRLAALLDGGTPTERGLLHRLTPQPTAEPELSYVAVPYGGGGAMVYTSLADALPATHALWSVAIPGHDIGIDEQHAPLEDVAARCVREIQENVAGPIALYGHCGVGSALVVEIARRLEAAGRIPEAVYIGAIFPFARPGRRLPAALGRFTNPDALRSDRAYANGLTALGLDMSDIDPVHARRIVRNTRRDTEAAEEYYTGLLGSPVERLRAPVISVVGEHDPASEYYQERFREWHVLTYTTAVVLLDEAGHYFQDHRAAELAEIVTTTHPAVSAGAPVGGDAWRLLDVSRAGPPDAPDGPRPAMRRFLAVAAGQLLSVSGSALTAFAISVWIYLTTGSLIQFALSAVAGLVPGLLITPLAASVVDRGNRRTTLLAGAVGAVGVQLLLGLLLWSGNLQVWHLYPLLASLSVALAFQRLAFGSAVPQLVPKRYLDHATGVVGMGSGASRLIVPIAAVGLMAVVGLEGVLVLGVLSSVVAIAGTLLVRFPRTMAQRTESVTAEIRAGFRYSWGHPRLRRMLIFFAVLNVVLSPLFLLVPPLVLTVGTLTDLGWILLGSGLAGVLGGLVVTVWGGPPRRRMRGVLLCTLGLAVFSLVTGLRADLATIGVGVFGMSLSLTVLNGIHAAIIEVKVPQRFHGRVSALNAMLSWSALPLGFGVVAAFVSVRFEPLLTPGGALAPSVGAVIGTGPGRGIALLYVLCAAAVALLAAAALRSGLPRLVDDSPDATPDDLIGLRALGRAPLTPTEEAADDRVPTRSGTA</sequence>
<dbReference type="Gene3D" id="1.10.1200.10">
    <property type="entry name" value="ACP-like"/>
    <property type="match status" value="1"/>
</dbReference>
<dbReference type="InterPro" id="IPR025110">
    <property type="entry name" value="AMP-bd_C"/>
</dbReference>
<dbReference type="InterPro" id="IPR010071">
    <property type="entry name" value="AA_adenyl_dom"/>
</dbReference>
<evidence type="ECO:0000256" key="4">
    <source>
        <dbReference type="SAM" id="MobiDB-lite"/>
    </source>
</evidence>
<evidence type="ECO:0000313" key="7">
    <source>
        <dbReference type="EMBL" id="NMH75841.1"/>
    </source>
</evidence>
<feature type="transmembrane region" description="Helical" evidence="5">
    <location>
        <begin position="1499"/>
        <end position="1517"/>
    </location>
</feature>
<feature type="transmembrane region" description="Helical" evidence="5">
    <location>
        <begin position="1724"/>
        <end position="1742"/>
    </location>
</feature>
<name>A0ABX1R623_9PSEU</name>
<dbReference type="SUPFAM" id="SSF56801">
    <property type="entry name" value="Acetyl-CoA synthetase-like"/>
    <property type="match status" value="1"/>
</dbReference>
<dbReference type="SUPFAM" id="SSF103473">
    <property type="entry name" value="MFS general substrate transporter"/>
    <property type="match status" value="1"/>
</dbReference>
<dbReference type="CDD" id="cd19531">
    <property type="entry name" value="LCL_NRPS-like"/>
    <property type="match status" value="1"/>
</dbReference>
<reference evidence="7 8" key="1">
    <citation type="submission" date="2020-04" db="EMBL/GenBank/DDBJ databases">
        <authorList>
            <person name="Klaysubun C."/>
            <person name="Duangmal K."/>
            <person name="Lipun K."/>
        </authorList>
    </citation>
    <scope>NUCLEOTIDE SEQUENCE [LARGE SCALE GENOMIC DNA]</scope>
    <source>
        <strain evidence="7 8">JCM 11839</strain>
    </source>
</reference>
<dbReference type="Pfam" id="PF00668">
    <property type="entry name" value="Condensation"/>
    <property type="match status" value="1"/>
</dbReference>
<dbReference type="InterPro" id="IPR036736">
    <property type="entry name" value="ACP-like_sf"/>
</dbReference>